<feature type="domain" description="DUF7487" evidence="1">
    <location>
        <begin position="326"/>
        <end position="471"/>
    </location>
</feature>
<gene>
    <name evidence="2" type="ORF">PMV_276</name>
</gene>
<keyword evidence="2" id="KW-0378">Hydrolase</keyword>
<dbReference type="Pfam" id="PF24308">
    <property type="entry name" value="DUF7487"/>
    <property type="match status" value="1"/>
</dbReference>
<sequence>MSLEKRTEEARRRFALKGCTMTGKYVSSREKVEYVCGCGKEGKVSMKSVNLESWVGCKECSDRTHSKKRGTTNAVVSQRTLGERTENARRILEAKGCILTGEYVNNYTKVEYTCKCGKEKCEVKISIAKGEKWVGCSDCSLESRKKTNFERYGNTCSFLAKGSRKKTQEEAAKFLWEKNKCIMTGEYIGYRKPVEYTCHCGRTGCLVSLSTAWKKNWAGCSECGKKQHAETNMRVYGVECALKNKKVREKIAATNMEKRGVDNPSKDPKVREKFRETMKERYDVEYPIQNPEIKEKIKETLEKTHGVECAFQTQKCKEKSRAALTKKYGPGGAFSDPEVRRKCKETNKARHGYEHIMHNDEIFAKRQKSAFGVKKFVLPSGREIAYQGYEHFAIQLLLDEGNNEENIFSCFDKKIRVGYTYLDKFRKYQPDIFIQDTNTVVEVKSTWTFSKMHGEKEKTLAKLETCRREGYNTRLLVFSPKGEVLLDEKKTKDE</sequence>
<reference evidence="2" key="1">
    <citation type="journal article" date="2015" name="Genome Announc.">
        <title>Complete Genome Sequence of a New Member of the Marseilleviridae Recovered from the Brackish Submarine Spring in the Cassis Port-Miou Calanque, France.</title>
        <authorList>
            <person name="Doutre G."/>
            <person name="Arfib B."/>
            <person name="Rochette P."/>
            <person name="Claverie J.M."/>
            <person name="Bonin P."/>
            <person name="Abergel C."/>
        </authorList>
    </citation>
    <scope>NUCLEOTIDE SEQUENCE [LARGE SCALE GENOMIC DNA]</scope>
    <source>
        <strain evidence="2">1</strain>
    </source>
</reference>
<dbReference type="EMBL" id="KT428292">
    <property type="protein sequence ID" value="ALH06974.1"/>
    <property type="molecule type" value="Genomic_DNA"/>
</dbReference>
<protein>
    <submittedName>
        <fullName evidence="2">Putative Vsr/MutH/archaeal HJR family endonuclease</fullName>
    </submittedName>
</protein>
<keyword evidence="2" id="KW-0255">Endonuclease</keyword>
<accession>A0A0N9Q136</accession>
<name>A0A0N9Q136_9VIRU</name>
<proteinExistence type="predicted"/>
<evidence type="ECO:0000259" key="1">
    <source>
        <dbReference type="Pfam" id="PF24308"/>
    </source>
</evidence>
<evidence type="ECO:0000313" key="2">
    <source>
        <dbReference type="EMBL" id="ALH06974.1"/>
    </source>
</evidence>
<dbReference type="InterPro" id="IPR055910">
    <property type="entry name" value="DUF7487"/>
</dbReference>
<evidence type="ECO:0000313" key="3">
    <source>
        <dbReference type="Proteomes" id="UP000319438"/>
    </source>
</evidence>
<organism evidence="2 3">
    <name type="scientific">Port-miou virus</name>
    <dbReference type="NCBI Taxonomy" id="1733873"/>
    <lineage>
        <taxon>Viruses</taxon>
        <taxon>Varidnaviria</taxon>
        <taxon>Bamfordvirae</taxon>
        <taxon>Nucleocytoviricota</taxon>
        <taxon>Megaviricetes</taxon>
        <taxon>Pimascovirales</taxon>
        <taxon>Pimascovirales incertae sedis</taxon>
        <taxon>Marseilleviridae</taxon>
        <taxon>Losannavirus</taxon>
        <taxon>Losannavirus lausannense</taxon>
        <taxon>Lausannevirus</taxon>
    </lineage>
</organism>
<keyword evidence="2" id="KW-0540">Nuclease</keyword>
<dbReference type="GO" id="GO:0004519">
    <property type="term" value="F:endonuclease activity"/>
    <property type="evidence" value="ECO:0007669"/>
    <property type="project" value="UniProtKB-KW"/>
</dbReference>
<dbReference type="Proteomes" id="UP000319438">
    <property type="component" value="Segment"/>
</dbReference>